<dbReference type="Proteomes" id="UP000199111">
    <property type="component" value="Unassembled WGS sequence"/>
</dbReference>
<keyword evidence="2" id="KW-1185">Reference proteome</keyword>
<sequence>MNALLALGERGFHLAPSWTEITASVHTTEMNTFDLDELLNA</sequence>
<dbReference type="EMBL" id="FOQY01000015">
    <property type="protein sequence ID" value="SFJ99123.1"/>
    <property type="molecule type" value="Genomic_DNA"/>
</dbReference>
<proteinExistence type="predicted"/>
<accession>A0A1I3VW10</accession>
<name>A0A1I3VW10_9ACTN</name>
<organism evidence="1 2">
    <name type="scientific">Streptosporangium canum</name>
    <dbReference type="NCBI Taxonomy" id="324952"/>
    <lineage>
        <taxon>Bacteria</taxon>
        <taxon>Bacillati</taxon>
        <taxon>Actinomycetota</taxon>
        <taxon>Actinomycetes</taxon>
        <taxon>Streptosporangiales</taxon>
        <taxon>Streptosporangiaceae</taxon>
        <taxon>Streptosporangium</taxon>
    </lineage>
</organism>
<evidence type="ECO:0000313" key="1">
    <source>
        <dbReference type="EMBL" id="SFJ99123.1"/>
    </source>
</evidence>
<reference evidence="2" key="1">
    <citation type="submission" date="2016-10" db="EMBL/GenBank/DDBJ databases">
        <authorList>
            <person name="Varghese N."/>
            <person name="Submissions S."/>
        </authorList>
    </citation>
    <scope>NUCLEOTIDE SEQUENCE [LARGE SCALE GENOMIC DNA]</scope>
    <source>
        <strain evidence="2">CGMCC 4.2126</strain>
    </source>
</reference>
<gene>
    <name evidence="1" type="ORF">SAMN05216275_11534</name>
</gene>
<protein>
    <submittedName>
        <fullName evidence="1">Uncharacterized protein</fullName>
    </submittedName>
</protein>
<evidence type="ECO:0000313" key="2">
    <source>
        <dbReference type="Proteomes" id="UP000199111"/>
    </source>
</evidence>
<dbReference type="AlphaFoldDB" id="A0A1I3VW10"/>
<dbReference type="GeneID" id="96304424"/>
<dbReference type="RefSeq" id="WP_281249864.1">
    <property type="nucleotide sequence ID" value="NZ_FOQY01000015.1"/>
</dbReference>